<dbReference type="SUPFAM" id="SSF54416">
    <property type="entry name" value="Amine oxidase N-terminal region"/>
    <property type="match status" value="2"/>
</dbReference>
<dbReference type="InterPro" id="IPR000269">
    <property type="entry name" value="Cu_amine_oxidase"/>
</dbReference>
<proteinExistence type="inferred from homology"/>
<keyword evidence="7 12" id="KW-0801">TPQ</keyword>
<dbReference type="Pfam" id="PF01179">
    <property type="entry name" value="Cu_amine_oxid"/>
    <property type="match status" value="1"/>
</dbReference>
<dbReference type="InterPro" id="IPR054157">
    <property type="entry name" value="AGAO-like_N2"/>
</dbReference>
<keyword evidence="8 12" id="KW-0560">Oxidoreductase</keyword>
<evidence type="ECO:0000256" key="12">
    <source>
        <dbReference type="RuleBase" id="RU000672"/>
    </source>
</evidence>
<comment type="caution">
    <text evidence="17">The sequence shown here is derived from an EMBL/GenBank/DDBJ whole genome shotgun (WGS) entry which is preliminary data.</text>
</comment>
<evidence type="ECO:0000259" key="15">
    <source>
        <dbReference type="Pfam" id="PF02728"/>
    </source>
</evidence>
<evidence type="ECO:0000256" key="5">
    <source>
        <dbReference type="ARBA" id="ARBA00011738"/>
    </source>
</evidence>
<evidence type="ECO:0000313" key="17">
    <source>
        <dbReference type="EMBL" id="MEB3370119.1"/>
    </source>
</evidence>
<evidence type="ECO:0000256" key="3">
    <source>
        <dbReference type="ARBA" id="ARBA00001947"/>
    </source>
</evidence>
<comment type="cofactor">
    <cofactor evidence="12">
        <name>Cu cation</name>
        <dbReference type="ChEBI" id="CHEBI:23378"/>
    </cofactor>
    <text evidence="12">Contains 1 topaquinone per subunit.</text>
</comment>
<accession>A0ABU6AEZ1</accession>
<evidence type="ECO:0000256" key="11">
    <source>
        <dbReference type="ARBA" id="ARBA00048032"/>
    </source>
</evidence>
<evidence type="ECO:0000256" key="8">
    <source>
        <dbReference type="ARBA" id="ARBA00023002"/>
    </source>
</evidence>
<dbReference type="InterPro" id="IPR049948">
    <property type="entry name" value="Cu_Am_ox_TPQ-bd"/>
</dbReference>
<feature type="region of interest" description="Disordered" evidence="13">
    <location>
        <begin position="1"/>
        <end position="21"/>
    </location>
</feature>
<evidence type="ECO:0000256" key="13">
    <source>
        <dbReference type="SAM" id="MobiDB-lite"/>
    </source>
</evidence>
<dbReference type="Gene3D" id="2.70.98.20">
    <property type="entry name" value="Copper amine oxidase, catalytic domain"/>
    <property type="match status" value="1"/>
</dbReference>
<evidence type="ECO:0000256" key="6">
    <source>
        <dbReference type="ARBA" id="ARBA00022723"/>
    </source>
</evidence>
<feature type="domain" description="Copper amine oxidase catalytic" evidence="14">
    <location>
        <begin position="227"/>
        <end position="627"/>
    </location>
</feature>
<feature type="compositionally biased region" description="Polar residues" evidence="13">
    <location>
        <begin position="1"/>
        <end position="13"/>
    </location>
</feature>
<organism evidence="17 18">
    <name type="scientific">Saccharopolyspora mangrovi</name>
    <dbReference type="NCBI Taxonomy" id="3082379"/>
    <lineage>
        <taxon>Bacteria</taxon>
        <taxon>Bacillati</taxon>
        <taxon>Actinomycetota</taxon>
        <taxon>Actinomycetes</taxon>
        <taxon>Pseudonocardiales</taxon>
        <taxon>Pseudonocardiaceae</taxon>
        <taxon>Saccharopolyspora</taxon>
    </lineage>
</organism>
<name>A0ABU6AEZ1_9PSEU</name>
<dbReference type="NCBIfam" id="NF008559">
    <property type="entry name" value="PRK11504.1"/>
    <property type="match status" value="1"/>
</dbReference>
<keyword evidence="10" id="KW-0464">Manganese</keyword>
<sequence length="647" mass="73200">MTLQDISPASANPSAHPLDPLSADEITRAAAVLRGTQARAESFRFVQIALKEPSKESLRGDISAVRREAEVVLIDRETGLAYESTVNLDRETVESWVQVPRGAQPPFMLDEFTEVEVNCKKDPRVVEALAARGLTDLDLVCIEPWSAGYYGEDDQGRRLMRALVYTRLDPDDSPYAHPAEGLIVVYDANNEQVVKVEEIADFGVPKQTGNYLPKHVGEARTDIKPLEITSPQGRSFQVDGQHVTWGDWSFRVGFTAREGLVLHQLKFRDGDEDRSVLHRASLVEMVVPYADPSPVQSKKNAFDAGEYNLGALANSLELGCDCLGEIHYFDGLVCDSHGNPMRIKNAVCMHEEDDSILWKHYDFRQDTAEVRRSRRLVISYIATVANYEYGFYWYLYLDGTIEFQIKATGILSTAGQPKGSKSLYGQTLNNDGLYGPHHQHIFNVRLDFDLDGTHNAVYEVDTEIPEDNPTRNVFYPVDRLLATEQDAIRRTDPERHRFWKIVNHQRHNFVGDPVAYRLVPTDAITLDAQPDAWVSRRAAFATNNLWVTAYDEKERFPAGEYPNQSRGGDGLPAWTQADRTIVDRDIVVWHTFGMHHIVRLEDWPIMPRQHTGFLLQPFGFFDQNPTLDVPRPEARDADSHCGCEDSQ</sequence>
<gene>
    <name evidence="17" type="ORF">R4I43_22175</name>
</gene>
<dbReference type="EC" id="1.4.3.-" evidence="12"/>
<comment type="similarity">
    <text evidence="4 12">Belongs to the copper/topaquinone oxidase family.</text>
</comment>
<comment type="cofactor">
    <cofactor evidence="1">
        <name>Cu cation</name>
        <dbReference type="ChEBI" id="CHEBI:23378"/>
    </cofactor>
</comment>
<comment type="PTM">
    <text evidence="12">Topaquinone (TPQ) is generated by copper-dependent autoxidation of a specific tyrosyl residue.</text>
</comment>
<evidence type="ECO:0000313" key="18">
    <source>
        <dbReference type="Proteomes" id="UP001327093"/>
    </source>
</evidence>
<dbReference type="RefSeq" id="WP_324267604.1">
    <property type="nucleotide sequence ID" value="NZ_JAWLNX010000016.1"/>
</dbReference>
<dbReference type="PANTHER" id="PTHR10638">
    <property type="entry name" value="COPPER AMINE OXIDASE"/>
    <property type="match status" value="1"/>
</dbReference>
<comment type="cofactor">
    <cofactor evidence="2">
        <name>Mn(2+)</name>
        <dbReference type="ChEBI" id="CHEBI:29035"/>
    </cofactor>
</comment>
<feature type="domain" description="Copper amine oxidase N3-terminal" evidence="15">
    <location>
        <begin position="105"/>
        <end position="197"/>
    </location>
</feature>
<dbReference type="PANTHER" id="PTHR10638:SF86">
    <property type="entry name" value="COPPER AMINE OXIDASE 1-RELATED"/>
    <property type="match status" value="1"/>
</dbReference>
<dbReference type="Pfam" id="PF21994">
    <property type="entry name" value="AGAO-like_N2"/>
    <property type="match status" value="1"/>
</dbReference>
<reference evidence="17 18" key="1">
    <citation type="submission" date="2023-10" db="EMBL/GenBank/DDBJ databases">
        <title>Saccharopolyspora sp. nov., isolated from mangrove soil.</title>
        <authorList>
            <person name="Lu Y."/>
            <person name="Liu W."/>
        </authorList>
    </citation>
    <scope>NUCLEOTIDE SEQUENCE [LARGE SCALE GENOMIC DNA]</scope>
    <source>
        <strain evidence="17 18">S2-29</strain>
    </source>
</reference>
<dbReference type="Proteomes" id="UP001327093">
    <property type="component" value="Unassembled WGS sequence"/>
</dbReference>
<feature type="domain" description="AGAO-like N2" evidence="16">
    <location>
        <begin position="23"/>
        <end position="95"/>
    </location>
</feature>
<feature type="compositionally biased region" description="Basic and acidic residues" evidence="13">
    <location>
        <begin position="630"/>
        <end position="647"/>
    </location>
</feature>
<dbReference type="Gene3D" id="3.10.450.40">
    <property type="match status" value="2"/>
</dbReference>
<evidence type="ECO:0000256" key="9">
    <source>
        <dbReference type="ARBA" id="ARBA00023008"/>
    </source>
</evidence>
<evidence type="ECO:0000256" key="7">
    <source>
        <dbReference type="ARBA" id="ARBA00022772"/>
    </source>
</evidence>
<protein>
    <recommendedName>
        <fullName evidence="12">Amine oxidase</fullName>
        <ecNumber evidence="12">1.4.3.-</ecNumber>
    </recommendedName>
</protein>
<keyword evidence="18" id="KW-1185">Reference proteome</keyword>
<dbReference type="PROSITE" id="PS01164">
    <property type="entry name" value="COPPER_AMINE_OXID_1"/>
    <property type="match status" value="1"/>
</dbReference>
<dbReference type="InterPro" id="IPR015798">
    <property type="entry name" value="Cu_amine_oxidase_C"/>
</dbReference>
<dbReference type="EMBL" id="JAWLNX010000016">
    <property type="protein sequence ID" value="MEB3370119.1"/>
    <property type="molecule type" value="Genomic_DNA"/>
</dbReference>
<dbReference type="Pfam" id="PF02728">
    <property type="entry name" value="Cu_amine_oxidN3"/>
    <property type="match status" value="1"/>
</dbReference>
<evidence type="ECO:0000256" key="10">
    <source>
        <dbReference type="ARBA" id="ARBA00023211"/>
    </source>
</evidence>
<evidence type="ECO:0000256" key="1">
    <source>
        <dbReference type="ARBA" id="ARBA00001935"/>
    </source>
</evidence>
<keyword evidence="6 12" id="KW-0479">Metal-binding</keyword>
<feature type="region of interest" description="Disordered" evidence="13">
    <location>
        <begin position="626"/>
        <end position="647"/>
    </location>
</feature>
<evidence type="ECO:0000256" key="4">
    <source>
        <dbReference type="ARBA" id="ARBA00007983"/>
    </source>
</evidence>
<comment type="subunit">
    <text evidence="5">Homodimer.</text>
</comment>
<comment type="catalytic activity">
    <reaction evidence="11">
        <text>a primary methyl amine + O2 + H2O = an aldehyde + H2O2 + NH4(+)</text>
        <dbReference type="Rhea" id="RHEA:16153"/>
        <dbReference type="ChEBI" id="CHEBI:15377"/>
        <dbReference type="ChEBI" id="CHEBI:15379"/>
        <dbReference type="ChEBI" id="CHEBI:16240"/>
        <dbReference type="ChEBI" id="CHEBI:17478"/>
        <dbReference type="ChEBI" id="CHEBI:28938"/>
        <dbReference type="ChEBI" id="CHEBI:228804"/>
        <dbReference type="EC" id="1.4.3.21"/>
    </reaction>
</comment>
<dbReference type="PROSITE" id="PS01165">
    <property type="entry name" value="COPPER_AMINE_OXID_2"/>
    <property type="match status" value="1"/>
</dbReference>
<dbReference type="SUPFAM" id="SSF49998">
    <property type="entry name" value="Amine oxidase catalytic domain"/>
    <property type="match status" value="1"/>
</dbReference>
<dbReference type="InterPro" id="IPR016182">
    <property type="entry name" value="Cu_amine_oxidase_N-reg"/>
</dbReference>
<evidence type="ECO:0000259" key="16">
    <source>
        <dbReference type="Pfam" id="PF21994"/>
    </source>
</evidence>
<comment type="cofactor">
    <cofactor evidence="3">
        <name>Zn(2+)</name>
        <dbReference type="ChEBI" id="CHEBI:29105"/>
    </cofactor>
</comment>
<dbReference type="InterPro" id="IPR036460">
    <property type="entry name" value="Cu_amine_oxidase_C_sf"/>
</dbReference>
<dbReference type="InterPro" id="IPR015802">
    <property type="entry name" value="Cu_amine_oxidase_N3"/>
</dbReference>
<keyword evidence="9 12" id="KW-0186">Copper</keyword>
<evidence type="ECO:0000256" key="2">
    <source>
        <dbReference type="ARBA" id="ARBA00001936"/>
    </source>
</evidence>
<dbReference type="InterPro" id="IPR049947">
    <property type="entry name" value="Cu_Am_Ox_Cu-bd"/>
</dbReference>
<evidence type="ECO:0000259" key="14">
    <source>
        <dbReference type="Pfam" id="PF01179"/>
    </source>
</evidence>